<dbReference type="Proteomes" id="UP000518752">
    <property type="component" value="Unassembled WGS sequence"/>
</dbReference>
<feature type="compositionally biased region" description="Low complexity" evidence="1">
    <location>
        <begin position="381"/>
        <end position="392"/>
    </location>
</feature>
<reference evidence="3 4" key="1">
    <citation type="journal article" date="2020" name="ISME J.">
        <title>Uncovering the hidden diversity of litter-decomposition mechanisms in mushroom-forming fungi.</title>
        <authorList>
            <person name="Floudas D."/>
            <person name="Bentzer J."/>
            <person name="Ahren D."/>
            <person name="Johansson T."/>
            <person name="Persson P."/>
            <person name="Tunlid A."/>
        </authorList>
    </citation>
    <scope>NUCLEOTIDE SEQUENCE [LARGE SCALE GENOMIC DNA]</scope>
    <source>
        <strain evidence="3 4">CBS 406.79</strain>
    </source>
</reference>
<protein>
    <submittedName>
        <fullName evidence="3">Uncharacterized protein</fullName>
    </submittedName>
</protein>
<feature type="compositionally biased region" description="Basic and acidic residues" evidence="1">
    <location>
        <begin position="742"/>
        <end position="751"/>
    </location>
</feature>
<feature type="region of interest" description="Disordered" evidence="1">
    <location>
        <begin position="374"/>
        <end position="401"/>
    </location>
</feature>
<feature type="region of interest" description="Disordered" evidence="1">
    <location>
        <begin position="702"/>
        <end position="755"/>
    </location>
</feature>
<feature type="compositionally biased region" description="Polar residues" evidence="1">
    <location>
        <begin position="715"/>
        <end position="741"/>
    </location>
</feature>
<keyword evidence="4" id="KW-1185">Reference proteome</keyword>
<proteinExistence type="predicted"/>
<feature type="region of interest" description="Disordered" evidence="1">
    <location>
        <begin position="417"/>
        <end position="452"/>
    </location>
</feature>
<keyword evidence="2" id="KW-0472">Membrane</keyword>
<dbReference type="EMBL" id="JAACJN010000032">
    <property type="protein sequence ID" value="KAF5387423.1"/>
    <property type="molecule type" value="Genomic_DNA"/>
</dbReference>
<feature type="region of interest" description="Disordered" evidence="1">
    <location>
        <begin position="140"/>
        <end position="200"/>
    </location>
</feature>
<evidence type="ECO:0000256" key="2">
    <source>
        <dbReference type="SAM" id="Phobius"/>
    </source>
</evidence>
<dbReference type="AlphaFoldDB" id="A0A8H5HQ61"/>
<keyword evidence="2" id="KW-0812">Transmembrane</keyword>
<feature type="region of interest" description="Disordered" evidence="1">
    <location>
        <begin position="1"/>
        <end position="24"/>
    </location>
</feature>
<evidence type="ECO:0000256" key="1">
    <source>
        <dbReference type="SAM" id="MobiDB-lite"/>
    </source>
</evidence>
<sequence>MSKRKRTEYEDDVVPETNPEESVDVHTYAYSDTYADNDMSTQAQIPIDLGVIDWNKMEEEDSSSDDWPKMETDVPKERPPEDASTVPEEYSSERVHEPLIIEDLMKVFCRQNILEIFAVTITCLGVLIICLIKAGSSVTRTGQDSEDKYSPHAPTSSPSPTNSPKVLYSTQQYSNFSTTSDDEPLASKPPKEPNRAAGHAAVTQCKTPLVNYIIILTEDIPVQTERMYTSPEQPKQTFAGRTDALPTSGTTEVILNQLKSICKTVCEQERQKAGSTYRIGIIISPITLLGTPRRDAKTEEMLQEGVMLDSLFAVLDSENATPDIREGHLKLTFAPDNPHFFRLPSMQTPRINSPMFRAKFERLFKSSEEVLSTLPDPLAPSTSESSSVSSSSNELPKAPKDDVEFSSWMDAKWEGGSGWEKVQDWGDGGGESESDESHENTRNSAETGPESVEPAKSVFLFPFASSTPLWSSPPLRKFPPLNFDYPKYTCDDIDTSDTGSVEIVMNTSKDSMSSVPQLPFSTLNTTPSAKTLESSENKSLALICTTSAQPETPAKVPTPYFVFEDEKGNQIRNDEPAGTMSADPKKGKWKVVDSNGKNWGERIKEDGWIFKPKKTEGEPLAKMPDMLKADKVRTLTDYLNVQTYRSIQNATCSTQEQSPWMKCADCRMIIYTGGLDYLDHNCIMKPTPSTCSSMPSLVTISEVSSETSDDEMNTDDSNVSQPTYSPMQTSSGALSTASADTHASEKRKNSPMEDVAAEQHAPFVGAVFSAPPKRMRSTLEGWNRYGVSPTDSSESSSDAGMRDIQTFVLENDPETRGDLIPNSLPPNPYDYYPGHSNSTSRFHYNYLLLAAIKHARQFLASPSLAPANQNLVITVPQKINFFSQQIIPLAQAVKRFVHNANGPGIIPYPAVPYERVIRPEPFASGINPKSYALREGRTISVTVYYKSYHIRQSK</sequence>
<feature type="compositionally biased region" description="Polar residues" evidence="1">
    <location>
        <begin position="168"/>
        <end position="179"/>
    </location>
</feature>
<keyword evidence="2" id="KW-1133">Transmembrane helix</keyword>
<feature type="region of interest" description="Disordered" evidence="1">
    <location>
        <begin position="570"/>
        <end position="591"/>
    </location>
</feature>
<feature type="transmembrane region" description="Helical" evidence="2">
    <location>
        <begin position="113"/>
        <end position="135"/>
    </location>
</feature>
<feature type="region of interest" description="Disordered" evidence="1">
    <location>
        <begin position="56"/>
        <end position="91"/>
    </location>
</feature>
<evidence type="ECO:0000313" key="3">
    <source>
        <dbReference type="EMBL" id="KAF5387423.1"/>
    </source>
</evidence>
<name>A0A8H5HQ61_9AGAR</name>
<accession>A0A8H5HQ61</accession>
<dbReference type="OrthoDB" id="10686983at2759"/>
<comment type="caution">
    <text evidence="3">The sequence shown here is derived from an EMBL/GenBank/DDBJ whole genome shotgun (WGS) entry which is preliminary data.</text>
</comment>
<gene>
    <name evidence="3" type="ORF">D9757_007791</name>
</gene>
<feature type="compositionally biased region" description="Basic and acidic residues" evidence="1">
    <location>
        <begin position="66"/>
        <end position="81"/>
    </location>
</feature>
<feature type="compositionally biased region" description="Low complexity" evidence="1">
    <location>
        <begin position="151"/>
        <end position="164"/>
    </location>
</feature>
<feature type="compositionally biased region" description="Acidic residues" evidence="1">
    <location>
        <begin position="9"/>
        <end position="22"/>
    </location>
</feature>
<evidence type="ECO:0000313" key="4">
    <source>
        <dbReference type="Proteomes" id="UP000518752"/>
    </source>
</evidence>
<organism evidence="3 4">
    <name type="scientific">Collybiopsis confluens</name>
    <dbReference type="NCBI Taxonomy" id="2823264"/>
    <lineage>
        <taxon>Eukaryota</taxon>
        <taxon>Fungi</taxon>
        <taxon>Dikarya</taxon>
        <taxon>Basidiomycota</taxon>
        <taxon>Agaricomycotina</taxon>
        <taxon>Agaricomycetes</taxon>
        <taxon>Agaricomycetidae</taxon>
        <taxon>Agaricales</taxon>
        <taxon>Marasmiineae</taxon>
        <taxon>Omphalotaceae</taxon>
        <taxon>Collybiopsis</taxon>
    </lineage>
</organism>